<dbReference type="SUPFAM" id="SSF51905">
    <property type="entry name" value="FAD/NAD(P)-binding domain"/>
    <property type="match status" value="1"/>
</dbReference>
<keyword evidence="7" id="KW-0614">Plasmid</keyword>
<dbReference type="GO" id="GO:0071949">
    <property type="term" value="F:FAD binding"/>
    <property type="evidence" value="ECO:0007669"/>
    <property type="project" value="InterPro"/>
</dbReference>
<dbReference type="RefSeq" id="WP_306040531.1">
    <property type="nucleotide sequence ID" value="NZ_CP132304.1"/>
</dbReference>
<dbReference type="InterPro" id="IPR002938">
    <property type="entry name" value="FAD-bd"/>
</dbReference>
<name>A0AA50CSY5_9HYPH</name>
<keyword evidence="3" id="KW-0274">FAD</keyword>
<dbReference type="SUPFAM" id="SSF54373">
    <property type="entry name" value="FAD-linked reductases, C-terminal domain"/>
    <property type="match status" value="1"/>
</dbReference>
<evidence type="ECO:0000256" key="4">
    <source>
        <dbReference type="ARBA" id="ARBA00023002"/>
    </source>
</evidence>
<evidence type="ECO:0000313" key="8">
    <source>
        <dbReference type="Proteomes" id="UP001234585"/>
    </source>
</evidence>
<reference evidence="7 8" key="1">
    <citation type="submission" date="2023-08" db="EMBL/GenBank/DDBJ databases">
        <title>Pathogen: clinical or host-associated sample.</title>
        <authorList>
            <person name="Hergert J."/>
            <person name="Casey R."/>
            <person name="Wagner J."/>
            <person name="Young E.L."/>
            <person name="Oakeson K.F."/>
        </authorList>
    </citation>
    <scope>NUCLEOTIDE SEQUENCE [LARGE SCALE GENOMIC DNA]</scope>
    <source>
        <strain evidence="7 8">1760953</strain>
        <plasmid evidence="7 8">unnamed2</plasmid>
    </source>
</reference>
<protein>
    <submittedName>
        <fullName evidence="7">3-hydroxybenzoate 6-monooxygenase</fullName>
        <ecNumber evidence="7">1.14.13.24</ecNumber>
    </submittedName>
</protein>
<gene>
    <name evidence="7" type="ORF">Q9313_25250</name>
</gene>
<keyword evidence="5" id="KW-0503">Monooxygenase</keyword>
<dbReference type="PRINTS" id="PR00420">
    <property type="entry name" value="RNGMNOXGNASE"/>
</dbReference>
<dbReference type="Proteomes" id="UP001234585">
    <property type="component" value="Plasmid unnamed2"/>
</dbReference>
<keyword evidence="2" id="KW-0285">Flavoprotein</keyword>
<dbReference type="InterPro" id="IPR050493">
    <property type="entry name" value="FAD-dep_Monooxygenase_BioMet"/>
</dbReference>
<organism evidence="7 8">
    <name type="scientific">Shinella sumterensis</name>
    <dbReference type="NCBI Taxonomy" id="1967501"/>
    <lineage>
        <taxon>Bacteria</taxon>
        <taxon>Pseudomonadati</taxon>
        <taxon>Pseudomonadota</taxon>
        <taxon>Alphaproteobacteria</taxon>
        <taxon>Hyphomicrobiales</taxon>
        <taxon>Rhizobiaceae</taxon>
        <taxon>Shinella</taxon>
    </lineage>
</organism>
<feature type="domain" description="FAD-binding" evidence="6">
    <location>
        <begin position="6"/>
        <end position="321"/>
    </location>
</feature>
<geneLocation type="plasmid" evidence="7 8">
    <name>unnamed2</name>
</geneLocation>
<sequence length="390" mass="43535">MSKMNTPFLVSGAGIGGLAAALALARKGFDVEVIEQAEEIREIGAGIQFGPNGFRMMERLGLLDAADHLAVFPDDLILMDSVTSKEVTRIPVGEDFRKRFHYPYALIHRSDLHSVLLKAVEETGKVRIHPGQCLERFNDNGESVTVETQQGSRFEGAALIGADGLWSKVRTALVGDGKPRISGHIAYRAVLQIADVPEEYRKNAMILWAGPKNHLVQYPLRGGELFNLVAVFHSDRYNEGWNSEGDAQELYKRFEGACDTVQTLLRKIQTWRMWVLCDREPIKEWSHGRVTLLGDAAHPMLQYLAQGACMAIEDAVTLAEMIGTGNDVANAFRCYQNARYLRTGRCQLTARLYGEFYHADGVRRELRNIMLSGRTPAQSFESVAWLYDGA</sequence>
<dbReference type="GO" id="GO:0018669">
    <property type="term" value="F:3-hydroxybenzoate 6-monooxygenase activity"/>
    <property type="evidence" value="ECO:0007669"/>
    <property type="project" value="UniProtKB-EC"/>
</dbReference>
<dbReference type="Pfam" id="PF01494">
    <property type="entry name" value="FAD_binding_3"/>
    <property type="match status" value="1"/>
</dbReference>
<dbReference type="EMBL" id="CP132304">
    <property type="protein sequence ID" value="WLS00679.1"/>
    <property type="molecule type" value="Genomic_DNA"/>
</dbReference>
<evidence type="ECO:0000256" key="5">
    <source>
        <dbReference type="ARBA" id="ARBA00023033"/>
    </source>
</evidence>
<evidence type="ECO:0000256" key="1">
    <source>
        <dbReference type="ARBA" id="ARBA00001974"/>
    </source>
</evidence>
<dbReference type="NCBIfam" id="NF006021">
    <property type="entry name" value="PRK08163.1"/>
    <property type="match status" value="1"/>
</dbReference>
<evidence type="ECO:0000256" key="3">
    <source>
        <dbReference type="ARBA" id="ARBA00022827"/>
    </source>
</evidence>
<proteinExistence type="predicted"/>
<dbReference type="PANTHER" id="PTHR13789:SF318">
    <property type="entry name" value="GERANYLGERANYL DIPHOSPHATE REDUCTASE"/>
    <property type="match status" value="1"/>
</dbReference>
<dbReference type="InterPro" id="IPR036188">
    <property type="entry name" value="FAD/NAD-bd_sf"/>
</dbReference>
<dbReference type="PANTHER" id="PTHR13789">
    <property type="entry name" value="MONOOXYGENASE"/>
    <property type="match status" value="1"/>
</dbReference>
<evidence type="ECO:0000256" key="2">
    <source>
        <dbReference type="ARBA" id="ARBA00022630"/>
    </source>
</evidence>
<dbReference type="Gene3D" id="3.50.50.60">
    <property type="entry name" value="FAD/NAD(P)-binding domain"/>
    <property type="match status" value="1"/>
</dbReference>
<comment type="cofactor">
    <cofactor evidence="1">
        <name>FAD</name>
        <dbReference type="ChEBI" id="CHEBI:57692"/>
    </cofactor>
</comment>
<keyword evidence="4 7" id="KW-0560">Oxidoreductase</keyword>
<dbReference type="AlphaFoldDB" id="A0AA50CSY5"/>
<evidence type="ECO:0000313" key="7">
    <source>
        <dbReference type="EMBL" id="WLS00679.1"/>
    </source>
</evidence>
<accession>A0AA50CSY5</accession>
<dbReference type="EC" id="1.14.13.24" evidence="7"/>
<keyword evidence="8" id="KW-1185">Reference proteome</keyword>
<evidence type="ECO:0000259" key="6">
    <source>
        <dbReference type="Pfam" id="PF01494"/>
    </source>
</evidence>